<comment type="cofactor">
    <cofactor evidence="2">
        <name>Mg(2+)</name>
        <dbReference type="ChEBI" id="CHEBI:18420"/>
    </cofactor>
</comment>
<evidence type="ECO:0000256" key="6">
    <source>
        <dbReference type="ARBA" id="ARBA00022842"/>
    </source>
</evidence>
<keyword evidence="9 10" id="KW-0413">Isomerase</keyword>
<dbReference type="eggNOG" id="COG0187">
    <property type="taxonomic scope" value="Bacteria"/>
</dbReference>
<dbReference type="AlphaFoldDB" id="Q3BUT4"/>
<evidence type="ECO:0000256" key="2">
    <source>
        <dbReference type="ARBA" id="ARBA00001946"/>
    </source>
</evidence>
<evidence type="ECO:0000256" key="4">
    <source>
        <dbReference type="ARBA" id="ARBA00022741"/>
    </source>
</evidence>
<feature type="binding site" evidence="10">
    <location>
        <position position="377"/>
    </location>
    <ligand>
        <name>ATP</name>
        <dbReference type="ChEBI" id="CHEBI:30616"/>
    </ligand>
</feature>
<dbReference type="PRINTS" id="PR01098">
    <property type="entry name" value="TOPISMRASE4B"/>
</dbReference>
<reference evidence="12 13" key="1">
    <citation type="journal article" date="2005" name="J. Bacteriol.">
        <title>Insights into genome plasticity and pathogenicity of the plant pathogenic Bacterium Xanthomonas campestris pv. vesicatoria revealed by the complete genome sequence.</title>
        <authorList>
            <person name="Thieme F."/>
            <person name="Koebnik R."/>
            <person name="Bekel T."/>
            <person name="Berger C."/>
            <person name="Boch J."/>
            <person name="Buettner D."/>
            <person name="Caldana C."/>
            <person name="Gaigalat L."/>
            <person name="Goesmann A."/>
            <person name="Kay S."/>
            <person name="Kirchner O."/>
            <person name="Lanz C."/>
            <person name="Linke B."/>
            <person name="McHardy A.C."/>
            <person name="Meyer F."/>
            <person name="Mittenhuber G."/>
            <person name="Nies D.H."/>
            <person name="Niesbach-Kloesgen U."/>
            <person name="Patschkowski T."/>
            <person name="Rueckert C."/>
            <person name="Rupp O."/>
            <person name="Schneicker S."/>
            <person name="Schuster S.C."/>
            <person name="Vorhoelter F.J."/>
            <person name="Weber E."/>
            <person name="Puehler A."/>
            <person name="Bonas U."/>
            <person name="Bartels D."/>
            <person name="Kaiser O."/>
        </authorList>
    </citation>
    <scope>NUCLEOTIDE SEQUENCE [LARGE SCALE GENOMIC DNA]</scope>
    <source>
        <strain evidence="12 13">85-10</strain>
    </source>
</reference>
<dbReference type="GO" id="GO:0003918">
    <property type="term" value="F:DNA topoisomerase type II (double strand cut, ATP-hydrolyzing) activity"/>
    <property type="evidence" value="ECO:0007669"/>
    <property type="project" value="UniProtKB-UniRule"/>
</dbReference>
<keyword evidence="4 10" id="KW-0547">Nucleotide-binding</keyword>
<keyword evidence="3" id="KW-0479">Metal-binding</keyword>
<dbReference type="SUPFAM" id="SSF55874">
    <property type="entry name" value="ATPase domain of HSP90 chaperone/DNA topoisomerase II/histidine kinase"/>
    <property type="match status" value="1"/>
</dbReference>
<dbReference type="EC" id="5.6.2.2" evidence="10"/>
<feature type="site" description="Interaction with DNA" evidence="10">
    <location>
        <position position="489"/>
    </location>
</feature>
<evidence type="ECO:0000256" key="3">
    <source>
        <dbReference type="ARBA" id="ARBA00022723"/>
    </source>
</evidence>
<dbReference type="SUPFAM" id="SSF56719">
    <property type="entry name" value="Type II DNA topoisomerase"/>
    <property type="match status" value="1"/>
</dbReference>
<evidence type="ECO:0000259" key="11">
    <source>
        <dbReference type="PROSITE" id="PS50880"/>
    </source>
</evidence>
<evidence type="ECO:0000256" key="7">
    <source>
        <dbReference type="ARBA" id="ARBA00023029"/>
    </source>
</evidence>
<dbReference type="FunFam" id="3.30.230.10:FF:000012">
    <property type="entry name" value="DNA topoisomerase 4 subunit B"/>
    <property type="match status" value="1"/>
</dbReference>
<keyword evidence="8 10" id="KW-0238">DNA-binding</keyword>
<keyword evidence="7 10" id="KW-0799">Topoisomerase</keyword>
<dbReference type="Pfam" id="PF01751">
    <property type="entry name" value="Toprim"/>
    <property type="match status" value="1"/>
</dbReference>
<dbReference type="InterPro" id="IPR006171">
    <property type="entry name" value="TOPRIM_dom"/>
</dbReference>
<dbReference type="SUPFAM" id="SSF54211">
    <property type="entry name" value="Ribosomal protein S5 domain 2-like"/>
    <property type="match status" value="1"/>
</dbReference>
<keyword evidence="5 10" id="KW-0067">ATP-binding</keyword>
<feature type="binding site" evidence="10">
    <location>
        <begin position="154"/>
        <end position="160"/>
    </location>
    <ligand>
        <name>ATP</name>
        <dbReference type="ChEBI" id="CHEBI:30616"/>
    </ligand>
</feature>
<dbReference type="InterPro" id="IPR013759">
    <property type="entry name" value="Topo_IIA_B_C"/>
</dbReference>
<dbReference type="CDD" id="cd16928">
    <property type="entry name" value="HATPase_GyrB-like"/>
    <property type="match status" value="1"/>
</dbReference>
<feature type="binding site" evidence="10">
    <location>
        <position position="49"/>
    </location>
    <ligand>
        <name>ATP</name>
        <dbReference type="ChEBI" id="CHEBI:30616"/>
    </ligand>
</feature>
<dbReference type="KEGG" id="xcv:XCV1748"/>
<dbReference type="SMART" id="SM00387">
    <property type="entry name" value="HATPase_c"/>
    <property type="match status" value="1"/>
</dbReference>
<dbReference type="GO" id="GO:0006265">
    <property type="term" value="P:DNA topological change"/>
    <property type="evidence" value="ECO:0007669"/>
    <property type="project" value="UniProtKB-UniRule"/>
</dbReference>
<dbReference type="InterPro" id="IPR018522">
    <property type="entry name" value="TopoIIA_CS"/>
</dbReference>
<name>Q3BUT4_XANE5</name>
<dbReference type="PANTHER" id="PTHR45866">
    <property type="entry name" value="DNA GYRASE/TOPOISOMERASE SUBUNIT B"/>
    <property type="match status" value="1"/>
</dbReference>
<comment type="subunit">
    <text evidence="10">Heterotetramer composed of ParC and ParE.</text>
</comment>
<dbReference type="Proteomes" id="UP000007069">
    <property type="component" value="Chromosome"/>
</dbReference>
<dbReference type="GO" id="GO:0005524">
    <property type="term" value="F:ATP binding"/>
    <property type="evidence" value="ECO:0007669"/>
    <property type="project" value="UniProtKB-UniRule"/>
</dbReference>
<dbReference type="GO" id="GO:0046872">
    <property type="term" value="F:metal ion binding"/>
    <property type="evidence" value="ECO:0007669"/>
    <property type="project" value="UniProtKB-KW"/>
</dbReference>
<dbReference type="InterPro" id="IPR013760">
    <property type="entry name" value="Topo_IIA-like_dom_sf"/>
</dbReference>
<evidence type="ECO:0000313" key="13">
    <source>
        <dbReference type="Proteomes" id="UP000007069"/>
    </source>
</evidence>
<comment type="function">
    <text evidence="10">Topoisomerase IV is essential for chromosome segregation. It relaxes supercoiled DNA. Performs the decatenation events required during the replication of a circular DNA molecule.</text>
</comment>
<dbReference type="Gene3D" id="3.30.230.10">
    <property type="match status" value="1"/>
</dbReference>
<dbReference type="HAMAP" id="MF_00938">
    <property type="entry name" value="ParE_type1"/>
    <property type="match status" value="1"/>
</dbReference>
<dbReference type="GO" id="GO:0005694">
    <property type="term" value="C:chromosome"/>
    <property type="evidence" value="ECO:0007669"/>
    <property type="project" value="InterPro"/>
</dbReference>
<evidence type="ECO:0000256" key="5">
    <source>
        <dbReference type="ARBA" id="ARBA00022840"/>
    </source>
</evidence>
<dbReference type="FunFam" id="3.30.565.10:FF:000002">
    <property type="entry name" value="DNA gyrase subunit B"/>
    <property type="match status" value="1"/>
</dbReference>
<dbReference type="InterPro" id="IPR036890">
    <property type="entry name" value="HATPase_C_sf"/>
</dbReference>
<dbReference type="InterPro" id="IPR003594">
    <property type="entry name" value="HATPase_dom"/>
</dbReference>
<dbReference type="InterPro" id="IPR001241">
    <property type="entry name" value="Topo_IIA"/>
</dbReference>
<dbReference type="EMBL" id="AM039952">
    <property type="protein sequence ID" value="CAJ23425.1"/>
    <property type="molecule type" value="Genomic_DNA"/>
</dbReference>
<dbReference type="InterPro" id="IPR002288">
    <property type="entry name" value="DNA_gyrase_B_C"/>
</dbReference>
<comment type="catalytic activity">
    <reaction evidence="1 10">
        <text>ATP-dependent breakage, passage and rejoining of double-stranded DNA.</text>
        <dbReference type="EC" id="5.6.2.2"/>
    </reaction>
</comment>
<dbReference type="SMART" id="SM00433">
    <property type="entry name" value="TOP2c"/>
    <property type="match status" value="1"/>
</dbReference>
<dbReference type="STRING" id="456327.BJD11_13810"/>
<dbReference type="Pfam" id="PF00204">
    <property type="entry name" value="DNA_gyraseB"/>
    <property type="match status" value="1"/>
</dbReference>
<dbReference type="PRINTS" id="PR00418">
    <property type="entry name" value="TPI2FAMILY"/>
</dbReference>
<dbReference type="HOGENOM" id="CLU_006146_1_0_6"/>
<dbReference type="InterPro" id="IPR014721">
    <property type="entry name" value="Ribsml_uS5_D2-typ_fold_subgr"/>
</dbReference>
<feature type="site" description="Interaction with DNA" evidence="10">
    <location>
        <position position="540"/>
    </location>
</feature>
<proteinExistence type="inferred from homology"/>
<gene>
    <name evidence="10 12" type="primary">parE</name>
    <name evidence="12" type="ordered locus">XCV1748</name>
</gene>
<evidence type="ECO:0000256" key="1">
    <source>
        <dbReference type="ARBA" id="ARBA00000185"/>
    </source>
</evidence>
<comment type="similarity">
    <text evidence="10">Belongs to the type II topoisomerase family. ParE type 1 subfamily.</text>
</comment>
<dbReference type="Gene3D" id="3.30.565.10">
    <property type="entry name" value="Histidine kinase-like ATPase, C-terminal domain"/>
    <property type="match status" value="1"/>
</dbReference>
<dbReference type="PROSITE" id="PS50880">
    <property type="entry name" value="TOPRIM"/>
    <property type="match status" value="1"/>
</dbReference>
<accession>Q3BUT4</accession>
<feature type="binding site" evidence="10">
    <location>
        <position position="86"/>
    </location>
    <ligand>
        <name>ATP</name>
        <dbReference type="ChEBI" id="CHEBI:30616"/>
    </ligand>
</feature>
<dbReference type="Gene3D" id="3.40.50.670">
    <property type="match status" value="1"/>
</dbReference>
<dbReference type="FunFam" id="3.40.50.670:FF:000003">
    <property type="entry name" value="DNA topoisomerase 4 subunit B"/>
    <property type="match status" value="1"/>
</dbReference>
<dbReference type="GO" id="GO:0007059">
    <property type="term" value="P:chromosome segregation"/>
    <property type="evidence" value="ECO:0007669"/>
    <property type="project" value="UniProtKB-UniRule"/>
</dbReference>
<evidence type="ECO:0000256" key="10">
    <source>
        <dbReference type="HAMAP-Rule" id="MF_00938"/>
    </source>
</evidence>
<dbReference type="PROSITE" id="PS00177">
    <property type="entry name" value="TOPOISOMERASE_II"/>
    <property type="match status" value="1"/>
</dbReference>
<dbReference type="NCBIfam" id="TIGR01055">
    <property type="entry name" value="parE_Gneg"/>
    <property type="match status" value="1"/>
</dbReference>
<evidence type="ECO:0000313" key="12">
    <source>
        <dbReference type="EMBL" id="CAJ23425.1"/>
    </source>
</evidence>
<feature type="site" description="Interaction with DNA" evidence="10">
    <location>
        <position position="658"/>
    </location>
</feature>
<dbReference type="Pfam" id="PF02518">
    <property type="entry name" value="HATPase_c"/>
    <property type="match status" value="1"/>
</dbReference>
<dbReference type="GO" id="GO:0003677">
    <property type="term" value="F:DNA binding"/>
    <property type="evidence" value="ECO:0007669"/>
    <property type="project" value="UniProtKB-UniRule"/>
</dbReference>
<dbReference type="InterPro" id="IPR013506">
    <property type="entry name" value="Topo_IIA_bsu_dom2"/>
</dbReference>
<organism evidence="13">
    <name type="scientific">Xanthomonas euvesicatoria pv. vesicatoria (strain 85-10)</name>
    <name type="common">Xanthomonas campestris pv. vesicatoria</name>
    <dbReference type="NCBI Taxonomy" id="316273"/>
    <lineage>
        <taxon>Bacteria</taxon>
        <taxon>Pseudomonadati</taxon>
        <taxon>Pseudomonadota</taxon>
        <taxon>Gammaproteobacteria</taxon>
        <taxon>Lysobacterales</taxon>
        <taxon>Lysobacteraceae</taxon>
        <taxon>Xanthomonas</taxon>
    </lineage>
</organism>
<protein>
    <recommendedName>
        <fullName evidence="10">DNA topoisomerase 4 subunit B</fullName>
        <ecNumber evidence="10">5.6.2.2</ecNumber>
    </recommendedName>
    <alternativeName>
        <fullName evidence="10">Topoisomerase IV subunit B</fullName>
    </alternativeName>
</protein>
<dbReference type="Pfam" id="PF00986">
    <property type="entry name" value="DNA_gyraseB_C"/>
    <property type="match status" value="1"/>
</dbReference>
<evidence type="ECO:0000256" key="8">
    <source>
        <dbReference type="ARBA" id="ARBA00023125"/>
    </source>
</evidence>
<sequence>MGTLDCETNARVANAARPPTERRSRAKNRLSPHTCASFHVPTRCMNTRYNAADIEVLSGLDPVKRRPGMYTDTARPNHLAQEVIDNSVDEALAGHAKQVEVTLYKDGSCEVSDDGRGMPVDIHPEEKIPGVELILTRLHAGGKFSNRNYTFSGGLHGVGVSVVNALSTKVELFIKREGSEHRMEFRDGNAASKLEVVGTVGKKNTGTRLRFWADPKYFDTPKFNVRALRHLLRAKAVLCPGLTVKLHDEATGEQDSWYFENGLRDYLKGEMAEHELLPADLFVGSLKKDTEIVDWAAAWVPEGELVQESYVNLIPTAQHGTHVNGLRSGLTDALREFCDFRNLLPRGVKLAPEDVWDRVTFVLSLKMTDPQFSGQTKERLSSRQAAGFIEGAAHDAFSLYLNQNVEIGEKIAQIAIDRASARLKTEKQIVRKKVTQGPALPGKLADCISQDLSRTELFLVEGDSAGGSAKQARDKDFQAILPLRGKILNTWEVASGSVLASEEVHNLAIAIGCDPGKDDITGLRYGKVVILADADSDGLHIATLLTALFLQHFPALVAAGHVFVAMPPLFRVDVGKQVFYALDEEEKTTLLDKIAREKMKGQISVTRFKGLGEMNPQQLRESTIHPDTRRLVQLTIDDGEQTRSLMDMLLAKKRASDRKQWLETKGDLASLEV</sequence>
<dbReference type="InterPro" id="IPR005737">
    <property type="entry name" value="TopoIV_B_Gneg"/>
</dbReference>
<feature type="binding site" evidence="10">
    <location>
        <position position="113"/>
    </location>
    <ligand>
        <name>ATP</name>
        <dbReference type="ChEBI" id="CHEBI:30616"/>
    </ligand>
</feature>
<dbReference type="CDD" id="cd00822">
    <property type="entry name" value="TopoII_Trans_DNA_gyrase"/>
    <property type="match status" value="1"/>
</dbReference>
<keyword evidence="6" id="KW-0460">Magnesium</keyword>
<dbReference type="InterPro" id="IPR020568">
    <property type="entry name" value="Ribosomal_Su5_D2-typ_SF"/>
</dbReference>
<feature type="domain" description="Toprim" evidence="11">
    <location>
        <begin position="455"/>
        <end position="568"/>
    </location>
</feature>
<evidence type="ECO:0000256" key="9">
    <source>
        <dbReference type="ARBA" id="ARBA00023235"/>
    </source>
</evidence>
<dbReference type="PANTHER" id="PTHR45866:SF4">
    <property type="entry name" value="DNA TOPOISOMERASE 4 SUBUNIT B"/>
    <property type="match status" value="1"/>
</dbReference>